<dbReference type="RefSeq" id="WP_306213453.1">
    <property type="nucleotide sequence ID" value="NZ_CP132354.1"/>
</dbReference>
<dbReference type="KEGG" id="epi:Q3V30_22155"/>
<gene>
    <name evidence="1" type="ORF">Q3V30_22155</name>
</gene>
<keyword evidence="1" id="KW-0614">Plasmid</keyword>
<proteinExistence type="predicted"/>
<organism evidence="1 2">
    <name type="scientific">Erwinia pyri</name>
    <dbReference type="NCBI Taxonomy" id="3062598"/>
    <lineage>
        <taxon>Bacteria</taxon>
        <taxon>Pseudomonadati</taxon>
        <taxon>Pseudomonadota</taxon>
        <taxon>Gammaproteobacteria</taxon>
        <taxon>Enterobacterales</taxon>
        <taxon>Erwiniaceae</taxon>
        <taxon>Erwinia</taxon>
    </lineage>
</organism>
<dbReference type="EMBL" id="CP132354">
    <property type="protein sequence ID" value="WLS81162.1"/>
    <property type="molecule type" value="Genomic_DNA"/>
</dbReference>
<reference evidence="1 2" key="1">
    <citation type="submission" date="2023-07" db="EMBL/GenBank/DDBJ databases">
        <title>Pathogenic bacteria of pear tree diseases.</title>
        <authorList>
            <person name="Zhang Z."/>
            <person name="He L."/>
            <person name="Huang R."/>
        </authorList>
    </citation>
    <scope>NUCLEOTIDE SEQUENCE [LARGE SCALE GENOMIC DNA]</scope>
    <source>
        <strain evidence="1 2">DE2</strain>
        <plasmid evidence="1 2">unnamed1</plasmid>
    </source>
</reference>
<evidence type="ECO:0000313" key="2">
    <source>
        <dbReference type="Proteomes" id="UP001228139"/>
    </source>
</evidence>
<accession>A0AA50DNT5</accession>
<name>A0AA50DNT5_9GAMM</name>
<dbReference type="Proteomes" id="UP001228139">
    <property type="component" value="Plasmid unnamed1"/>
</dbReference>
<keyword evidence="2" id="KW-1185">Reference proteome</keyword>
<sequence>MTIRFVFSGTILAESSSDRVPSVGDEVTIRTGTYKKGLEPGTLISFIVSDEFPPHYDYSAGGEPVIYIDVNNYTVRSGQAED</sequence>
<evidence type="ECO:0000313" key="1">
    <source>
        <dbReference type="EMBL" id="WLS81162.1"/>
    </source>
</evidence>
<dbReference type="AlphaFoldDB" id="A0AA50DNT5"/>
<geneLocation type="plasmid" evidence="1 2">
    <name>unnamed1</name>
</geneLocation>
<protein>
    <submittedName>
        <fullName evidence="1">Uncharacterized protein</fullName>
    </submittedName>
</protein>